<dbReference type="NCBIfam" id="TIGR01484">
    <property type="entry name" value="HAD-SF-IIB"/>
    <property type="match status" value="1"/>
</dbReference>
<dbReference type="GO" id="GO:0016791">
    <property type="term" value="F:phosphatase activity"/>
    <property type="evidence" value="ECO:0007669"/>
    <property type="project" value="UniProtKB-ARBA"/>
</dbReference>
<protein>
    <submittedName>
        <fullName evidence="1">HAD-IIB family hydrolase</fullName>
    </submittedName>
</protein>
<organism evidence="1 2">
    <name type="scientific">Rhizobium lentis</name>
    <dbReference type="NCBI Taxonomy" id="1138194"/>
    <lineage>
        <taxon>Bacteria</taxon>
        <taxon>Pseudomonadati</taxon>
        <taxon>Pseudomonadota</taxon>
        <taxon>Alphaproteobacteria</taxon>
        <taxon>Hyphomicrobiales</taxon>
        <taxon>Rhizobiaceae</taxon>
        <taxon>Rhizobium/Agrobacterium group</taxon>
        <taxon>Rhizobium</taxon>
    </lineage>
</organism>
<dbReference type="PANTHER" id="PTHR10000:SF8">
    <property type="entry name" value="HAD SUPERFAMILY HYDROLASE-LIKE, TYPE 3"/>
    <property type="match status" value="1"/>
</dbReference>
<dbReference type="PANTHER" id="PTHR10000">
    <property type="entry name" value="PHOSPHOSERINE PHOSPHATASE"/>
    <property type="match status" value="1"/>
</dbReference>
<dbReference type="AlphaFoldDB" id="A0A9Q3QYM2"/>
<keyword evidence="1" id="KW-0378">Hydrolase</keyword>
<dbReference type="RefSeq" id="WP_221133846.1">
    <property type="nucleotide sequence ID" value="NZ_JABDXU010000009.1"/>
</dbReference>
<dbReference type="SUPFAM" id="SSF56784">
    <property type="entry name" value="HAD-like"/>
    <property type="match status" value="1"/>
</dbReference>
<dbReference type="GO" id="GO:0000287">
    <property type="term" value="F:magnesium ion binding"/>
    <property type="evidence" value="ECO:0007669"/>
    <property type="project" value="TreeGrafter"/>
</dbReference>
<dbReference type="InterPro" id="IPR023214">
    <property type="entry name" value="HAD_sf"/>
</dbReference>
<dbReference type="Gene3D" id="3.40.50.1000">
    <property type="entry name" value="HAD superfamily/HAD-like"/>
    <property type="match status" value="1"/>
</dbReference>
<evidence type="ECO:0000313" key="1">
    <source>
        <dbReference type="EMBL" id="MBX5025023.1"/>
    </source>
</evidence>
<sequence>MSFVDQAPSEHELQHVRYLFTDIDDTLTTEGKLLPRTYDALWELSRAGIAVVPVTGGSAGWCEHIVRAWPVAAVIGESGAYSVIRRGGQIIFDFWENRALQGERQRQHLEAIERLISERGGTFKIAHDQVFRLADVAIDIQGHDTHAVEDLASDIRAIGGTVAISSIHINTWIGDYDKRAMSERVLTGIFGVGPVELPSVTAFVGDSRNDAPMFGFIRNSFGVGNILPVLPHLQHVPRWISSQPAGLGFADIAGTILNARTTGQ</sequence>
<evidence type="ECO:0000313" key="2">
    <source>
        <dbReference type="Proteomes" id="UP000749740"/>
    </source>
</evidence>
<name>A0A9Q3QYM2_9HYPH</name>
<comment type="caution">
    <text evidence="1">The sequence shown here is derived from an EMBL/GenBank/DDBJ whole genome shotgun (WGS) entry which is preliminary data.</text>
</comment>
<dbReference type="InterPro" id="IPR036412">
    <property type="entry name" value="HAD-like_sf"/>
</dbReference>
<proteinExistence type="predicted"/>
<reference evidence="1" key="1">
    <citation type="submission" date="2020-04" db="EMBL/GenBank/DDBJ databases">
        <title>Global-level population genomics: horizontal gene transfer, symbiosis and evolution in Rhizobia.</title>
        <authorList>
            <person name="Gai Y."/>
        </authorList>
    </citation>
    <scope>NUCLEOTIDE SEQUENCE</scope>
    <source>
        <strain evidence="1">BLR57</strain>
    </source>
</reference>
<dbReference type="GO" id="GO:0005829">
    <property type="term" value="C:cytosol"/>
    <property type="evidence" value="ECO:0007669"/>
    <property type="project" value="TreeGrafter"/>
</dbReference>
<dbReference type="EMBL" id="JABDYC010000007">
    <property type="protein sequence ID" value="MBX5025023.1"/>
    <property type="molecule type" value="Genomic_DNA"/>
</dbReference>
<gene>
    <name evidence="1" type="ORF">HJB63_20905</name>
</gene>
<dbReference type="Proteomes" id="UP000749740">
    <property type="component" value="Unassembled WGS sequence"/>
</dbReference>
<dbReference type="InterPro" id="IPR006379">
    <property type="entry name" value="HAD-SF_hydro_IIB"/>
</dbReference>
<accession>A0A9Q3QYM2</accession>